<dbReference type="PROSITE" id="PS50054">
    <property type="entry name" value="TYR_PHOSPHATASE_DUAL"/>
    <property type="match status" value="1"/>
</dbReference>
<gene>
    <name evidence="5" type="ORF">X802_00845</name>
</gene>
<dbReference type="InterPro" id="IPR003595">
    <property type="entry name" value="Tyr_Pase_cat"/>
</dbReference>
<keyword evidence="1" id="KW-0378">Hydrolase</keyword>
<dbReference type="GO" id="GO:0004721">
    <property type="term" value="F:phosphoprotein phosphatase activity"/>
    <property type="evidence" value="ECO:0007669"/>
    <property type="project" value="UniProtKB-KW"/>
</dbReference>
<reference evidence="5 6" key="1">
    <citation type="submission" date="2014-01" db="EMBL/GenBank/DDBJ databases">
        <title>Genome sequencing of Thermococcus guaymasensis.</title>
        <authorList>
            <person name="Zhang X."/>
            <person name="Alvare G."/>
            <person name="Fristensky B."/>
            <person name="Chen L."/>
            <person name="Suen T."/>
            <person name="Chen Q."/>
            <person name="Ma K."/>
        </authorList>
    </citation>
    <scope>NUCLEOTIDE SEQUENCE [LARGE SCALE GENOMIC DNA]</scope>
    <source>
        <strain evidence="5 6">DSM 11113</strain>
    </source>
</reference>
<dbReference type="InterPro" id="IPR050561">
    <property type="entry name" value="PTP"/>
</dbReference>
<dbReference type="InterPro" id="IPR029021">
    <property type="entry name" value="Prot-tyrosine_phosphatase-like"/>
</dbReference>
<dbReference type="KEGG" id="tgy:X802_00845"/>
<dbReference type="Pfam" id="PF00782">
    <property type="entry name" value="DSPc"/>
    <property type="match status" value="1"/>
</dbReference>
<evidence type="ECO:0000313" key="6">
    <source>
        <dbReference type="Proteomes" id="UP000062043"/>
    </source>
</evidence>
<dbReference type="InterPro" id="IPR020422">
    <property type="entry name" value="TYR_PHOSPHATASE_DUAL_dom"/>
</dbReference>
<dbReference type="PATRIC" id="fig|1432656.3.peg.167"/>
<dbReference type="InterPro" id="IPR000340">
    <property type="entry name" value="Dual-sp_phosphatase_cat-dom"/>
</dbReference>
<organism evidence="5 6">
    <name type="scientific">Thermococcus guaymasensis DSM 11113</name>
    <dbReference type="NCBI Taxonomy" id="1432656"/>
    <lineage>
        <taxon>Archaea</taxon>
        <taxon>Methanobacteriati</taxon>
        <taxon>Methanobacteriota</taxon>
        <taxon>Thermococci</taxon>
        <taxon>Thermococcales</taxon>
        <taxon>Thermococcaceae</taxon>
        <taxon>Thermococcus</taxon>
    </lineage>
</organism>
<keyword evidence="6" id="KW-1185">Reference proteome</keyword>
<dbReference type="OrthoDB" id="117569at2157"/>
<dbReference type="InterPro" id="IPR000387">
    <property type="entry name" value="Tyr_Pase_dom"/>
</dbReference>
<dbReference type="Gene3D" id="3.90.190.10">
    <property type="entry name" value="Protein tyrosine phosphatase superfamily"/>
    <property type="match status" value="1"/>
</dbReference>
<dbReference type="PROSITE" id="PS00383">
    <property type="entry name" value="TYR_PHOSPHATASE_1"/>
    <property type="match status" value="1"/>
</dbReference>
<evidence type="ECO:0000259" key="4">
    <source>
        <dbReference type="PROSITE" id="PS50056"/>
    </source>
</evidence>
<dbReference type="RefSeq" id="WP_062370170.1">
    <property type="nucleotide sequence ID" value="NZ_CP007140.1"/>
</dbReference>
<dbReference type="SMART" id="SM00195">
    <property type="entry name" value="DSPc"/>
    <property type="match status" value="1"/>
</dbReference>
<dbReference type="SUPFAM" id="SSF52799">
    <property type="entry name" value="(Phosphotyrosine protein) phosphatases II"/>
    <property type="match status" value="1"/>
</dbReference>
<evidence type="ECO:0000256" key="2">
    <source>
        <dbReference type="ARBA" id="ARBA00022912"/>
    </source>
</evidence>
<feature type="domain" description="Tyrosine specific protein phosphatases" evidence="4">
    <location>
        <begin position="70"/>
        <end position="138"/>
    </location>
</feature>
<dbReference type="EMBL" id="CP007140">
    <property type="protein sequence ID" value="AJC70899.1"/>
    <property type="molecule type" value="Genomic_DNA"/>
</dbReference>
<dbReference type="PROSITE" id="PS50056">
    <property type="entry name" value="TYR_PHOSPHATASE_2"/>
    <property type="match status" value="1"/>
</dbReference>
<dbReference type="SMART" id="SM00404">
    <property type="entry name" value="PTPc_motif"/>
    <property type="match status" value="1"/>
</dbReference>
<dbReference type="Proteomes" id="UP000062043">
    <property type="component" value="Chromosome"/>
</dbReference>
<dbReference type="GeneID" id="27134210"/>
<name>A0A0X1KI08_9EURY</name>
<dbReference type="PANTHER" id="PTHR23339">
    <property type="entry name" value="TYROSINE SPECIFIC PROTEIN PHOSPHATASE AND DUAL SPECIFICITY PROTEIN PHOSPHATASE"/>
    <property type="match status" value="1"/>
</dbReference>
<accession>A0A0X1KI08</accession>
<dbReference type="AlphaFoldDB" id="A0A0X1KI08"/>
<sequence length="150" mass="17382">MWRSAKFVDDNVAFSRMPTRREIDEVAETFDAVVVLVEEFELPYSLNEWQKRGVEVFHSPVRDFSAPTLKQLLEILRWIEARVAEGKKVLIHCMGGLGRSGTVAVAWLMYSKRLPLREALRQVRMVRPGAVEVEEQMGVLKELERLLRSR</sequence>
<feature type="domain" description="Tyrosine-protein phosphatase" evidence="3">
    <location>
        <begin position="2"/>
        <end position="150"/>
    </location>
</feature>
<proteinExistence type="predicted"/>
<dbReference type="STRING" id="1432656.X802_00845"/>
<evidence type="ECO:0000313" key="5">
    <source>
        <dbReference type="EMBL" id="AJC70899.1"/>
    </source>
</evidence>
<keyword evidence="2" id="KW-0904">Protein phosphatase</keyword>
<dbReference type="FunFam" id="3.90.190.10:FF:000157">
    <property type="entry name" value="Protein-tyrosine phosphatase"/>
    <property type="match status" value="1"/>
</dbReference>
<dbReference type="InterPro" id="IPR016130">
    <property type="entry name" value="Tyr_Pase_AS"/>
</dbReference>
<protein>
    <submittedName>
        <fullName evidence="5">Protein-tyrosine phosphatase</fullName>
    </submittedName>
</protein>
<evidence type="ECO:0000259" key="3">
    <source>
        <dbReference type="PROSITE" id="PS50054"/>
    </source>
</evidence>
<evidence type="ECO:0000256" key="1">
    <source>
        <dbReference type="ARBA" id="ARBA00022801"/>
    </source>
</evidence>